<feature type="region of interest" description="Disordered" evidence="4">
    <location>
        <begin position="263"/>
        <end position="284"/>
    </location>
</feature>
<feature type="non-terminal residue" evidence="5">
    <location>
        <position position="613"/>
    </location>
</feature>
<dbReference type="EMBL" id="KV454408">
    <property type="protein sequence ID" value="ODQ66400.1"/>
    <property type="molecule type" value="Genomic_DNA"/>
</dbReference>
<evidence type="ECO:0000256" key="3">
    <source>
        <dbReference type="PROSITE-ProRule" id="PRU00339"/>
    </source>
</evidence>
<feature type="compositionally biased region" description="Low complexity" evidence="4">
    <location>
        <begin position="267"/>
        <end position="283"/>
    </location>
</feature>
<evidence type="ECO:0000256" key="2">
    <source>
        <dbReference type="ARBA" id="ARBA00038210"/>
    </source>
</evidence>
<dbReference type="GO" id="GO:0051301">
    <property type="term" value="P:cell division"/>
    <property type="evidence" value="ECO:0007669"/>
    <property type="project" value="TreeGrafter"/>
</dbReference>
<dbReference type="Pfam" id="PF13181">
    <property type="entry name" value="TPR_8"/>
    <property type="match status" value="3"/>
</dbReference>
<dbReference type="InterPro" id="IPR011990">
    <property type="entry name" value="TPR-like_helical_dom_sf"/>
</dbReference>
<feature type="repeat" description="TPR" evidence="3">
    <location>
        <begin position="500"/>
        <end position="533"/>
    </location>
</feature>
<dbReference type="GO" id="GO:0005680">
    <property type="term" value="C:anaphase-promoting complex"/>
    <property type="evidence" value="ECO:0007669"/>
    <property type="project" value="EnsemblFungi"/>
</dbReference>
<dbReference type="SUPFAM" id="SSF81901">
    <property type="entry name" value="HCP-like"/>
    <property type="match status" value="1"/>
</dbReference>
<dbReference type="GO" id="GO:0003677">
    <property type="term" value="F:DNA binding"/>
    <property type="evidence" value="ECO:0007669"/>
    <property type="project" value="EnsemblFungi"/>
</dbReference>
<name>A0A1E3PM76_9ASCO</name>
<comment type="similarity">
    <text evidence="2">Belongs to the APC3/CDC27 family.</text>
</comment>
<dbReference type="PROSITE" id="PS50005">
    <property type="entry name" value="TPR"/>
    <property type="match status" value="5"/>
</dbReference>
<feature type="repeat" description="TPR" evidence="3">
    <location>
        <begin position="113"/>
        <end position="146"/>
    </location>
</feature>
<dbReference type="PANTHER" id="PTHR12558:SF13">
    <property type="entry name" value="CELL DIVISION CYCLE PROTEIN 27 HOMOLOG"/>
    <property type="match status" value="1"/>
</dbReference>
<dbReference type="PROSITE" id="PS50293">
    <property type="entry name" value="TPR_REGION"/>
    <property type="match status" value="1"/>
</dbReference>
<dbReference type="GO" id="GO:0051728">
    <property type="term" value="P:cell cycle switching, mitotic to meiotic cell cycle"/>
    <property type="evidence" value="ECO:0007669"/>
    <property type="project" value="EnsemblFungi"/>
</dbReference>
<feature type="repeat" description="TPR" evidence="3">
    <location>
        <begin position="568"/>
        <end position="601"/>
    </location>
</feature>
<dbReference type="GO" id="GO:0031145">
    <property type="term" value="P:anaphase-promoting complex-dependent catabolic process"/>
    <property type="evidence" value="ECO:0007669"/>
    <property type="project" value="TreeGrafter"/>
</dbReference>
<feature type="non-terminal residue" evidence="5">
    <location>
        <position position="1"/>
    </location>
</feature>
<dbReference type="Gene3D" id="1.25.40.10">
    <property type="entry name" value="Tetratricopeptide repeat domain"/>
    <property type="match status" value="4"/>
</dbReference>
<gene>
    <name evidence="5" type="ORF">NADFUDRAFT_4332</name>
</gene>
<keyword evidence="6" id="KW-1185">Reference proteome</keyword>
<feature type="repeat" description="TPR" evidence="3">
    <location>
        <begin position="466"/>
        <end position="499"/>
    </location>
</feature>
<reference evidence="5 6" key="1">
    <citation type="journal article" date="2016" name="Proc. Natl. Acad. Sci. U.S.A.">
        <title>Comparative genomics of biotechnologically important yeasts.</title>
        <authorList>
            <person name="Riley R."/>
            <person name="Haridas S."/>
            <person name="Wolfe K.H."/>
            <person name="Lopes M.R."/>
            <person name="Hittinger C.T."/>
            <person name="Goeker M."/>
            <person name="Salamov A.A."/>
            <person name="Wisecaver J.H."/>
            <person name="Long T.M."/>
            <person name="Calvey C.H."/>
            <person name="Aerts A.L."/>
            <person name="Barry K.W."/>
            <person name="Choi C."/>
            <person name="Clum A."/>
            <person name="Coughlan A.Y."/>
            <person name="Deshpande S."/>
            <person name="Douglass A.P."/>
            <person name="Hanson S.J."/>
            <person name="Klenk H.-P."/>
            <person name="LaButti K.M."/>
            <person name="Lapidus A."/>
            <person name="Lindquist E.A."/>
            <person name="Lipzen A.M."/>
            <person name="Meier-Kolthoff J.P."/>
            <person name="Ohm R.A."/>
            <person name="Otillar R.P."/>
            <person name="Pangilinan J.L."/>
            <person name="Peng Y."/>
            <person name="Rokas A."/>
            <person name="Rosa C.A."/>
            <person name="Scheuner C."/>
            <person name="Sibirny A.A."/>
            <person name="Slot J.C."/>
            <person name="Stielow J.B."/>
            <person name="Sun H."/>
            <person name="Kurtzman C.P."/>
            <person name="Blackwell M."/>
            <person name="Grigoriev I.V."/>
            <person name="Jeffries T.W."/>
        </authorList>
    </citation>
    <scope>NUCLEOTIDE SEQUENCE [LARGE SCALE GENOMIC DNA]</scope>
    <source>
        <strain evidence="5 6">DSM 6958</strain>
    </source>
</reference>
<dbReference type="Pfam" id="PF12895">
    <property type="entry name" value="ANAPC3"/>
    <property type="match status" value="1"/>
</dbReference>
<evidence type="ECO:0000313" key="6">
    <source>
        <dbReference type="Proteomes" id="UP000095009"/>
    </source>
</evidence>
<dbReference type="Proteomes" id="UP000095009">
    <property type="component" value="Unassembled WGS sequence"/>
</dbReference>
<evidence type="ECO:0000313" key="5">
    <source>
        <dbReference type="EMBL" id="ODQ66400.1"/>
    </source>
</evidence>
<dbReference type="Pfam" id="PF13432">
    <property type="entry name" value="TPR_16"/>
    <property type="match status" value="1"/>
</dbReference>
<dbReference type="InterPro" id="IPR019734">
    <property type="entry name" value="TPR_rpt"/>
</dbReference>
<dbReference type="GO" id="GO:0007091">
    <property type="term" value="P:metaphase/anaphase transition of mitotic cell cycle"/>
    <property type="evidence" value="ECO:0007669"/>
    <property type="project" value="TreeGrafter"/>
</dbReference>
<accession>A0A1E3PM76</accession>
<organism evidence="5 6">
    <name type="scientific">Nadsonia fulvescens var. elongata DSM 6958</name>
    <dbReference type="NCBI Taxonomy" id="857566"/>
    <lineage>
        <taxon>Eukaryota</taxon>
        <taxon>Fungi</taxon>
        <taxon>Dikarya</taxon>
        <taxon>Ascomycota</taxon>
        <taxon>Saccharomycotina</taxon>
        <taxon>Dipodascomycetes</taxon>
        <taxon>Dipodascales</taxon>
        <taxon>Dipodascales incertae sedis</taxon>
        <taxon>Nadsonia</taxon>
    </lineage>
</organism>
<dbReference type="AlphaFoldDB" id="A0A1E3PM76"/>
<keyword evidence="1 3" id="KW-0802">TPR repeat</keyword>
<protein>
    <submittedName>
        <fullName evidence="5">TPR-like protein</fullName>
    </submittedName>
</protein>
<dbReference type="GO" id="GO:0000070">
    <property type="term" value="P:mitotic sister chromatid segregation"/>
    <property type="evidence" value="ECO:0007669"/>
    <property type="project" value="EnsemblFungi"/>
</dbReference>
<evidence type="ECO:0000256" key="4">
    <source>
        <dbReference type="SAM" id="MobiDB-lite"/>
    </source>
</evidence>
<proteinExistence type="inferred from homology"/>
<dbReference type="STRING" id="857566.A0A1E3PM76"/>
<dbReference type="PANTHER" id="PTHR12558">
    <property type="entry name" value="CELL DIVISION CYCLE 16,23,27"/>
    <property type="match status" value="1"/>
</dbReference>
<feature type="repeat" description="TPR" evidence="3">
    <location>
        <begin position="398"/>
        <end position="431"/>
    </location>
</feature>
<dbReference type="OrthoDB" id="329563at2759"/>
<dbReference type="SMART" id="SM00028">
    <property type="entry name" value="TPR"/>
    <property type="match status" value="8"/>
</dbReference>
<sequence>IEHLRCVIWHSLDNQLLKTAAFTTERLRALDPGNVTSIYLSALVFYKQRRFKAAVNLTNGISDLGCLHLYALSCLELKRWADGILALESSKVAWKSNLETSTSTDRRTVPDSSVCYTTLGKLYQCAGDYRKASESYAAALKVNPYIWEAFESLCDMGVNLDIDRIFHTDSLFWSVEVSELYLPTSAETMMPAAGMANLRPSSSPYFDSLGGHQNSPSISNRNIGGLDDHLTTPVDIGRFATPQNSNAGIEIGGYPPALNVKKTTGVSSRLNSSTSESNRSRPSTFRDEAKNFVRGLYSSLASGLLAFSRYECQKALHIFNNLSEFQRDTPWVLSKLGRIHFEVVSYAESRRYFERLRELDRTRIEDMEYYSTLLWHLHKDVDLSFLAHELIDIDRAAPQAWCAVGNSFSLQHDIELALKCFKRATQLDSSFAYAYTLQGHEFVSNDAFENAQDAFRLAIRANRRHYNAWYGLGMVYMKLGENESAGEHFEKAVAINPVNIILICCVGMIFEKMDKVDNALECYKRACELQPSSALSRYRKARLLMSLNLYNQALIEFEILKSLAPDEASVHYLMGQLYKHLNRRELAVKHFTIALNLDPKGSHLIKEALEALN</sequence>
<dbReference type="SUPFAM" id="SSF48452">
    <property type="entry name" value="TPR-like"/>
    <property type="match status" value="1"/>
</dbReference>
<dbReference type="GO" id="GO:0016567">
    <property type="term" value="P:protein ubiquitination"/>
    <property type="evidence" value="ECO:0007669"/>
    <property type="project" value="TreeGrafter"/>
</dbReference>
<evidence type="ECO:0000256" key="1">
    <source>
        <dbReference type="ARBA" id="ARBA00022803"/>
    </source>
</evidence>
<dbReference type="GO" id="GO:0005737">
    <property type="term" value="C:cytoplasm"/>
    <property type="evidence" value="ECO:0007669"/>
    <property type="project" value="TreeGrafter"/>
</dbReference>